<evidence type="ECO:0000313" key="10">
    <source>
        <dbReference type="Proteomes" id="UP000440578"/>
    </source>
</evidence>
<feature type="region of interest" description="Disordered" evidence="8">
    <location>
        <begin position="346"/>
        <end position="417"/>
    </location>
</feature>
<keyword evidence="3 7" id="KW-0802">TPR repeat</keyword>
<accession>A0A6A4W1I5</accession>
<dbReference type="Gene3D" id="1.25.40.10">
    <property type="entry name" value="Tetratricopeptide repeat domain"/>
    <property type="match status" value="4"/>
</dbReference>
<dbReference type="InterPro" id="IPR019734">
    <property type="entry name" value="TPR_rpt"/>
</dbReference>
<keyword evidence="4" id="KW-0539">Nucleus</keyword>
<feature type="compositionally biased region" description="Polar residues" evidence="8">
    <location>
        <begin position="376"/>
        <end position="387"/>
    </location>
</feature>
<evidence type="ECO:0000256" key="3">
    <source>
        <dbReference type="ARBA" id="ARBA00022803"/>
    </source>
</evidence>
<keyword evidence="2" id="KW-0677">Repeat</keyword>
<evidence type="ECO:0000256" key="4">
    <source>
        <dbReference type="ARBA" id="ARBA00023242"/>
    </source>
</evidence>
<feature type="repeat" description="TPR" evidence="7">
    <location>
        <begin position="477"/>
        <end position="510"/>
    </location>
</feature>
<proteinExistence type="inferred from homology"/>
<evidence type="ECO:0000256" key="1">
    <source>
        <dbReference type="ARBA" id="ARBA00004123"/>
    </source>
</evidence>
<feature type="region of interest" description="Disordered" evidence="8">
    <location>
        <begin position="759"/>
        <end position="810"/>
    </location>
</feature>
<dbReference type="PROSITE" id="PS50293">
    <property type="entry name" value="TPR_REGION"/>
    <property type="match status" value="1"/>
</dbReference>
<gene>
    <name evidence="9" type="primary">CDC27_1</name>
    <name evidence="9" type="ORF">FJT64_027133</name>
</gene>
<evidence type="ECO:0000256" key="6">
    <source>
        <dbReference type="ARBA" id="ARBA00039307"/>
    </source>
</evidence>
<dbReference type="AlphaFoldDB" id="A0A6A4W1I5"/>
<name>A0A6A4W1I5_AMPAM</name>
<evidence type="ECO:0000256" key="7">
    <source>
        <dbReference type="PROSITE-ProRule" id="PRU00339"/>
    </source>
</evidence>
<dbReference type="Pfam" id="PF12895">
    <property type="entry name" value="ANAPC3"/>
    <property type="match status" value="1"/>
</dbReference>
<evidence type="ECO:0000256" key="2">
    <source>
        <dbReference type="ARBA" id="ARBA00022737"/>
    </source>
</evidence>
<feature type="repeat" description="TPR" evidence="7">
    <location>
        <begin position="613"/>
        <end position="646"/>
    </location>
</feature>
<dbReference type="SUPFAM" id="SSF48452">
    <property type="entry name" value="TPR-like"/>
    <property type="match status" value="2"/>
</dbReference>
<feature type="repeat" description="TPR" evidence="7">
    <location>
        <begin position="579"/>
        <end position="612"/>
    </location>
</feature>
<feature type="compositionally biased region" description="Low complexity" evidence="8">
    <location>
        <begin position="306"/>
        <end position="317"/>
    </location>
</feature>
<keyword evidence="9" id="KW-0132">Cell division</keyword>
<dbReference type="SMART" id="SM00028">
    <property type="entry name" value="TPR"/>
    <property type="match status" value="9"/>
</dbReference>
<keyword evidence="9" id="KW-0131">Cell cycle</keyword>
<sequence length="810" mass="88895">MKMIIQEPVQAAIWHCLNHYAYSDATFLAERLCAEDLCCCLADRRCRLTAPVSSAVQSDESVHLLATCYYRSGRPGQAHTLLHSRQPRLPAARYLLALCCFELDRLAEAESILSGGSILKPKGHDDVSGEFGDSASLALRLLARIYIRTERKAKAAEACKKSLKLNPFLWSAFVDLCNLGESVDSAKVFTTAGLDSFAMCQGPAGGGPGTEPAPQQHHAPAPHGVGHVTNVNITSTPYQTPVNALAGGALPPGCGLTVSKATPDSEKDAVRGKQALFRSQLNSTVGSPYSPSFGFLPLDTPSPGGESLPLGLLSSSPALTNNAETHDTKPGFGRRVLNRKDRAMLGLSGSSVKENNKANRLVTPKSPSRKIKTRSSKTALTTPNFNELNEKNRSERQLKSEPRGRPGSETITSAADAKPLTGQQLQVAALTIQRGSAEGLMSLLRDVGAAYQQLSQFSCRRAVDLLSALPAHQFDTGWVLSMLGKAHFELNDYKEAVRYFQMVREREPYRLETMEYYSTALWHLQREVELSALAQDLLDHGRHSAEVWCAAGNCFSLQKEHETAIRFFTRAVQVTPQFAYGHTLLGHEYVMTEELEKALTCFRRAVSIDPRHYNAWYGIGMIFYKQERYTMAEMYFKNALDINPQSSVLMCHVGVVQHNLQKTDAALLTLNRAIALDPANPLCKFHRASVFLSSERLQEALDELLQLKQMVPNESLVFFLLGKVHEKMGHAHLARMHFSWAMDLDPKGANNQLKEAIEPAISRGPGDDDKTAGEAGVLGDSSFLPADMTATPEAAEPFQPIQAMESDESL</sequence>
<dbReference type="Pfam" id="PF13174">
    <property type="entry name" value="TPR_6"/>
    <property type="match status" value="1"/>
</dbReference>
<dbReference type="GO" id="GO:0005680">
    <property type="term" value="C:anaphase-promoting complex"/>
    <property type="evidence" value="ECO:0007669"/>
    <property type="project" value="TreeGrafter"/>
</dbReference>
<evidence type="ECO:0000256" key="8">
    <source>
        <dbReference type="SAM" id="MobiDB-lite"/>
    </source>
</evidence>
<dbReference type="GO" id="GO:0007091">
    <property type="term" value="P:metaphase/anaphase transition of mitotic cell cycle"/>
    <property type="evidence" value="ECO:0007669"/>
    <property type="project" value="TreeGrafter"/>
</dbReference>
<feature type="repeat" description="TPR" evidence="7">
    <location>
        <begin position="715"/>
        <end position="748"/>
    </location>
</feature>
<evidence type="ECO:0000256" key="5">
    <source>
        <dbReference type="ARBA" id="ARBA00038210"/>
    </source>
</evidence>
<dbReference type="Pfam" id="PF13181">
    <property type="entry name" value="TPR_8"/>
    <property type="match status" value="3"/>
</dbReference>
<dbReference type="OrthoDB" id="329563at2759"/>
<evidence type="ECO:0000313" key="9">
    <source>
        <dbReference type="EMBL" id="KAF0300295.1"/>
    </source>
</evidence>
<feature type="repeat" description="TPR" evidence="7">
    <location>
        <begin position="545"/>
        <end position="578"/>
    </location>
</feature>
<dbReference type="EMBL" id="VIIS01001273">
    <property type="protein sequence ID" value="KAF0300295.1"/>
    <property type="molecule type" value="Genomic_DNA"/>
</dbReference>
<dbReference type="Proteomes" id="UP000440578">
    <property type="component" value="Unassembled WGS sequence"/>
</dbReference>
<dbReference type="GO" id="GO:0031145">
    <property type="term" value="P:anaphase-promoting complex-dependent catabolic process"/>
    <property type="evidence" value="ECO:0007669"/>
    <property type="project" value="TreeGrafter"/>
</dbReference>
<dbReference type="Pfam" id="PF13432">
    <property type="entry name" value="TPR_16"/>
    <property type="match status" value="1"/>
</dbReference>
<comment type="similarity">
    <text evidence="5">Belongs to the APC3/CDC27 family.</text>
</comment>
<comment type="caution">
    <text evidence="9">The sequence shown here is derived from an EMBL/GenBank/DDBJ whole genome shotgun (WGS) entry which is preliminary data.</text>
</comment>
<dbReference type="InterPro" id="IPR011990">
    <property type="entry name" value="TPR-like_helical_dom_sf"/>
</dbReference>
<protein>
    <recommendedName>
        <fullName evidence="6">Cell division cycle protein 27 homolog</fullName>
    </recommendedName>
</protein>
<comment type="subcellular location">
    <subcellularLocation>
        <location evidence="1">Nucleus</location>
    </subcellularLocation>
</comment>
<feature type="compositionally biased region" description="Basic and acidic residues" evidence="8">
    <location>
        <begin position="388"/>
        <end position="406"/>
    </location>
</feature>
<dbReference type="PROSITE" id="PS50005">
    <property type="entry name" value="TPR"/>
    <property type="match status" value="6"/>
</dbReference>
<dbReference type="FunFam" id="1.25.40.10:FF:000018">
    <property type="entry name" value="Cell division cycle protein 27 homolog B"/>
    <property type="match status" value="1"/>
</dbReference>
<keyword evidence="10" id="KW-1185">Reference proteome</keyword>
<organism evidence="9 10">
    <name type="scientific">Amphibalanus amphitrite</name>
    <name type="common">Striped barnacle</name>
    <name type="synonym">Balanus amphitrite</name>
    <dbReference type="NCBI Taxonomy" id="1232801"/>
    <lineage>
        <taxon>Eukaryota</taxon>
        <taxon>Metazoa</taxon>
        <taxon>Ecdysozoa</taxon>
        <taxon>Arthropoda</taxon>
        <taxon>Crustacea</taxon>
        <taxon>Multicrustacea</taxon>
        <taxon>Cirripedia</taxon>
        <taxon>Thoracica</taxon>
        <taxon>Thoracicalcarea</taxon>
        <taxon>Balanomorpha</taxon>
        <taxon>Balanoidea</taxon>
        <taxon>Balanidae</taxon>
        <taxon>Amphibalaninae</taxon>
        <taxon>Amphibalanus</taxon>
    </lineage>
</organism>
<dbReference type="PANTHER" id="PTHR12558:SF13">
    <property type="entry name" value="CELL DIVISION CYCLE PROTEIN 27 HOMOLOG"/>
    <property type="match status" value="1"/>
</dbReference>
<dbReference type="GO" id="GO:0016567">
    <property type="term" value="P:protein ubiquitination"/>
    <property type="evidence" value="ECO:0007669"/>
    <property type="project" value="TreeGrafter"/>
</dbReference>
<reference evidence="9 10" key="1">
    <citation type="submission" date="2019-07" db="EMBL/GenBank/DDBJ databases">
        <title>Draft genome assembly of a fouling barnacle, Amphibalanus amphitrite (Darwin, 1854): The first reference genome for Thecostraca.</title>
        <authorList>
            <person name="Kim W."/>
        </authorList>
    </citation>
    <scope>NUCLEOTIDE SEQUENCE [LARGE SCALE GENOMIC DNA]</scope>
    <source>
        <strain evidence="9">SNU_AA5</strain>
        <tissue evidence="9">Soma without cirri and trophi</tissue>
    </source>
</reference>
<feature type="region of interest" description="Disordered" evidence="8">
    <location>
        <begin position="306"/>
        <end position="334"/>
    </location>
</feature>
<dbReference type="GO" id="GO:0051301">
    <property type="term" value="P:cell division"/>
    <property type="evidence" value="ECO:0007669"/>
    <property type="project" value="UniProtKB-KW"/>
</dbReference>
<dbReference type="PANTHER" id="PTHR12558">
    <property type="entry name" value="CELL DIVISION CYCLE 16,23,27"/>
    <property type="match status" value="1"/>
</dbReference>
<dbReference type="GO" id="GO:0005737">
    <property type="term" value="C:cytoplasm"/>
    <property type="evidence" value="ECO:0007669"/>
    <property type="project" value="TreeGrafter"/>
</dbReference>
<feature type="repeat" description="TPR" evidence="7">
    <location>
        <begin position="647"/>
        <end position="680"/>
    </location>
</feature>
<dbReference type="Pfam" id="PF00515">
    <property type="entry name" value="TPR_1"/>
    <property type="match status" value="1"/>
</dbReference>